<keyword evidence="2" id="KW-1185">Reference proteome</keyword>
<evidence type="ECO:0008006" key="3">
    <source>
        <dbReference type="Google" id="ProtNLM"/>
    </source>
</evidence>
<name>A0ABW5WHB2_9PSEU</name>
<sequence length="106" mass="10638">MSGRGFGVDAERLGTHAAEFAGLTERAGRIVAGLRESLGTAPWGDDEVGRSFAAVHRRQADDTLAAIDGLAGGLTEMGEAFAAAARAYRSADDAAAGDVTDAGSAG</sequence>
<protein>
    <recommendedName>
        <fullName evidence="3">WXG100 family type VII secretion target</fullName>
    </recommendedName>
</protein>
<evidence type="ECO:0000313" key="1">
    <source>
        <dbReference type="EMBL" id="MFD2801760.1"/>
    </source>
</evidence>
<reference evidence="2" key="1">
    <citation type="journal article" date="2019" name="Int. J. Syst. Evol. Microbiol.">
        <title>The Global Catalogue of Microorganisms (GCM) 10K type strain sequencing project: providing services to taxonomists for standard genome sequencing and annotation.</title>
        <authorList>
            <consortium name="The Broad Institute Genomics Platform"/>
            <consortium name="The Broad Institute Genome Sequencing Center for Infectious Disease"/>
            <person name="Wu L."/>
            <person name="Ma J."/>
        </authorList>
    </citation>
    <scope>NUCLEOTIDE SEQUENCE [LARGE SCALE GENOMIC DNA]</scope>
    <source>
        <strain evidence="2">IBRC-M 10906</strain>
    </source>
</reference>
<organism evidence="1 2">
    <name type="scientific">Prauserella oleivorans</name>
    <dbReference type="NCBI Taxonomy" id="1478153"/>
    <lineage>
        <taxon>Bacteria</taxon>
        <taxon>Bacillati</taxon>
        <taxon>Actinomycetota</taxon>
        <taxon>Actinomycetes</taxon>
        <taxon>Pseudonocardiales</taxon>
        <taxon>Pseudonocardiaceae</taxon>
        <taxon>Prauserella</taxon>
    </lineage>
</organism>
<dbReference type="RefSeq" id="WP_377393036.1">
    <property type="nucleotide sequence ID" value="NZ_JBHSAN010000035.1"/>
</dbReference>
<gene>
    <name evidence="1" type="ORF">ACFS2C_20425</name>
</gene>
<accession>A0ABW5WHB2</accession>
<comment type="caution">
    <text evidence="1">The sequence shown here is derived from an EMBL/GenBank/DDBJ whole genome shotgun (WGS) entry which is preliminary data.</text>
</comment>
<dbReference type="EMBL" id="JBHUOF010000034">
    <property type="protein sequence ID" value="MFD2801760.1"/>
    <property type="molecule type" value="Genomic_DNA"/>
</dbReference>
<dbReference type="Gene3D" id="1.10.287.850">
    <property type="entry name" value="HP0062-like domain"/>
    <property type="match status" value="1"/>
</dbReference>
<proteinExistence type="predicted"/>
<evidence type="ECO:0000313" key="2">
    <source>
        <dbReference type="Proteomes" id="UP001597478"/>
    </source>
</evidence>
<dbReference type="Proteomes" id="UP001597478">
    <property type="component" value="Unassembled WGS sequence"/>
</dbReference>